<sequence length="373" mass="41804">MHIGFEAKRFFTNFTGLGNYARFVVDALSEFYPRGHYTLYSPKTRTHPEIDPIVRRSNVQVVAPTGGYRFLHGLWRSWGVSRHATIKTLDVYHGLSQELPAGLPASVKKVVTVHDLIYIRYPQFYKPVDVAIYKAKAKAACTRADRVIAISQQTAQDLVDFLQVDPGKIDVVYQGCHPIFKQSVSVDVRAQVRQKYNLPDRYILNVGTLESRKNVHQLVKAVALLPRETRIPLVLVGRATAYKEEIVRTARESGLEDQVIFLHQASFQDFPALYQGAEVFVYPSLFEGFGIPLVEAIESGVPVVTSTGSCFQEAAGDGALYADPHSAEALAHQVARTLQEATLRSQLVEDGRRYIQQFQPAAIAQRLQEVYRG</sequence>
<dbReference type="InterPro" id="IPR028098">
    <property type="entry name" value="Glyco_trans_4-like_N"/>
</dbReference>
<dbReference type="SUPFAM" id="SSF53756">
    <property type="entry name" value="UDP-Glycosyltransferase/glycogen phosphorylase"/>
    <property type="match status" value="1"/>
</dbReference>
<dbReference type="AlphaFoldDB" id="A0AAP2DWE4"/>
<comment type="caution">
    <text evidence="4">The sequence shown here is derived from an EMBL/GenBank/DDBJ whole genome shotgun (WGS) entry which is preliminary data.</text>
</comment>
<dbReference type="CDD" id="cd03809">
    <property type="entry name" value="GT4_MtfB-like"/>
    <property type="match status" value="1"/>
</dbReference>
<dbReference type="GO" id="GO:0016757">
    <property type="term" value="F:glycosyltransferase activity"/>
    <property type="evidence" value="ECO:0007669"/>
    <property type="project" value="InterPro"/>
</dbReference>
<dbReference type="RefSeq" id="WP_254084093.1">
    <property type="nucleotide sequence ID" value="NZ_JAHESE010000007.1"/>
</dbReference>
<feature type="domain" description="Glycosyl transferase family 1" evidence="2">
    <location>
        <begin position="193"/>
        <end position="353"/>
    </location>
</feature>
<dbReference type="Pfam" id="PF00534">
    <property type="entry name" value="Glycos_transf_1"/>
    <property type="match status" value="1"/>
</dbReference>
<keyword evidence="1" id="KW-0808">Transferase</keyword>
<dbReference type="PANTHER" id="PTHR46401:SF2">
    <property type="entry name" value="GLYCOSYLTRANSFERASE WBBK-RELATED"/>
    <property type="match status" value="1"/>
</dbReference>
<dbReference type="Gene3D" id="3.40.50.2000">
    <property type="entry name" value="Glycogen Phosphorylase B"/>
    <property type="match status" value="2"/>
</dbReference>
<dbReference type="InterPro" id="IPR001296">
    <property type="entry name" value="Glyco_trans_1"/>
</dbReference>
<reference evidence="4 5" key="1">
    <citation type="submission" date="2021-05" db="EMBL/GenBank/DDBJ databases">
        <title>A Polyphasic approach of four new species of the genus Ohtaekwangia: Ohtaekwangia histidinii sp. nov., Ohtaekwangia cretensis sp. nov., Ohtaekwangia indiensis sp. nov., Ohtaekwangia reichenbachii sp. nov. from diverse environment.</title>
        <authorList>
            <person name="Octaviana S."/>
        </authorList>
    </citation>
    <scope>NUCLEOTIDE SEQUENCE [LARGE SCALE GENOMIC DNA]</scope>
    <source>
        <strain evidence="4 5">PWU5</strain>
    </source>
</reference>
<feature type="domain" description="Glycosyltransferase subfamily 4-like N-terminal" evidence="3">
    <location>
        <begin position="17"/>
        <end position="175"/>
    </location>
</feature>
<keyword evidence="5" id="KW-1185">Reference proteome</keyword>
<proteinExistence type="predicted"/>
<dbReference type="GO" id="GO:0009103">
    <property type="term" value="P:lipopolysaccharide biosynthetic process"/>
    <property type="evidence" value="ECO:0007669"/>
    <property type="project" value="TreeGrafter"/>
</dbReference>
<dbReference type="PANTHER" id="PTHR46401">
    <property type="entry name" value="GLYCOSYLTRANSFERASE WBBK-RELATED"/>
    <property type="match status" value="1"/>
</dbReference>
<dbReference type="Pfam" id="PF13439">
    <property type="entry name" value="Glyco_transf_4"/>
    <property type="match status" value="1"/>
</dbReference>
<evidence type="ECO:0000256" key="1">
    <source>
        <dbReference type="ARBA" id="ARBA00022679"/>
    </source>
</evidence>
<evidence type="ECO:0000259" key="3">
    <source>
        <dbReference type="Pfam" id="PF13439"/>
    </source>
</evidence>
<evidence type="ECO:0000259" key="2">
    <source>
        <dbReference type="Pfam" id="PF00534"/>
    </source>
</evidence>
<evidence type="ECO:0000313" key="5">
    <source>
        <dbReference type="Proteomes" id="UP001319080"/>
    </source>
</evidence>
<evidence type="ECO:0000313" key="4">
    <source>
        <dbReference type="EMBL" id="MBT1708501.1"/>
    </source>
</evidence>
<gene>
    <name evidence="4" type="ORF">KK062_09710</name>
</gene>
<organism evidence="4 5">
    <name type="scientific">Dawidia cretensis</name>
    <dbReference type="NCBI Taxonomy" id="2782350"/>
    <lineage>
        <taxon>Bacteria</taxon>
        <taxon>Pseudomonadati</taxon>
        <taxon>Bacteroidota</taxon>
        <taxon>Cytophagia</taxon>
        <taxon>Cytophagales</taxon>
        <taxon>Chryseotaleaceae</taxon>
        <taxon>Dawidia</taxon>
    </lineage>
</organism>
<accession>A0AAP2DWE4</accession>
<dbReference type="EMBL" id="JAHESE010000007">
    <property type="protein sequence ID" value="MBT1708501.1"/>
    <property type="molecule type" value="Genomic_DNA"/>
</dbReference>
<dbReference type="Proteomes" id="UP001319080">
    <property type="component" value="Unassembled WGS sequence"/>
</dbReference>
<name>A0AAP2DWE4_9BACT</name>
<protein>
    <submittedName>
        <fullName evidence="4">Glycosyltransferase family 4 protein</fullName>
    </submittedName>
</protein>